<evidence type="ECO:0000313" key="8">
    <source>
        <dbReference type="EMBL" id="EON76814.1"/>
    </source>
</evidence>
<evidence type="ECO:0000256" key="1">
    <source>
        <dbReference type="ARBA" id="ARBA00004496"/>
    </source>
</evidence>
<dbReference type="RefSeq" id="WP_010854820.1">
    <property type="nucleotide sequence ID" value="NZ_AQHR01000073.1"/>
</dbReference>
<keyword evidence="4 5" id="KW-0963">Cytoplasm</keyword>
<dbReference type="HAMAP" id="MF_01114">
    <property type="entry name" value="RecX"/>
    <property type="match status" value="1"/>
</dbReference>
<dbReference type="InterPro" id="IPR053925">
    <property type="entry name" value="RecX_HTH_3rd"/>
</dbReference>
<evidence type="ECO:0000313" key="9">
    <source>
        <dbReference type="Proteomes" id="UP000013909"/>
    </source>
</evidence>
<dbReference type="STRING" id="1232681.ADIS_2685"/>
<dbReference type="GO" id="GO:0005737">
    <property type="term" value="C:cytoplasm"/>
    <property type="evidence" value="ECO:0007669"/>
    <property type="project" value="UniProtKB-SubCell"/>
</dbReference>
<dbReference type="InterPro" id="IPR003783">
    <property type="entry name" value="Regulatory_RecX"/>
</dbReference>
<dbReference type="Pfam" id="PF02631">
    <property type="entry name" value="RecX_HTH2"/>
    <property type="match status" value="1"/>
</dbReference>
<keyword evidence="9" id="KW-1185">Reference proteome</keyword>
<dbReference type="Gene3D" id="1.10.10.10">
    <property type="entry name" value="Winged helix-like DNA-binding domain superfamily/Winged helix DNA-binding domain"/>
    <property type="match status" value="2"/>
</dbReference>
<reference evidence="8 9" key="1">
    <citation type="submission" date="2013-02" db="EMBL/GenBank/DDBJ databases">
        <title>A novel strain isolated from Lonar lake, Maharashtra, India.</title>
        <authorList>
            <person name="Singh A."/>
        </authorList>
    </citation>
    <scope>NUCLEOTIDE SEQUENCE [LARGE SCALE GENOMIC DNA]</scope>
    <source>
        <strain evidence="8 9">AK24</strain>
    </source>
</reference>
<evidence type="ECO:0000256" key="3">
    <source>
        <dbReference type="ARBA" id="ARBA00018111"/>
    </source>
</evidence>
<dbReference type="Pfam" id="PF21981">
    <property type="entry name" value="RecX_HTH3"/>
    <property type="match status" value="1"/>
</dbReference>
<evidence type="ECO:0000259" key="7">
    <source>
        <dbReference type="Pfam" id="PF21981"/>
    </source>
</evidence>
<dbReference type="Proteomes" id="UP000013909">
    <property type="component" value="Unassembled WGS sequence"/>
</dbReference>
<dbReference type="InterPro" id="IPR053924">
    <property type="entry name" value="RecX_HTH_2nd"/>
</dbReference>
<dbReference type="AlphaFoldDB" id="R7ZS38"/>
<dbReference type="EMBL" id="AQHR01000073">
    <property type="protein sequence ID" value="EON76814.1"/>
    <property type="molecule type" value="Genomic_DNA"/>
</dbReference>
<evidence type="ECO:0000259" key="6">
    <source>
        <dbReference type="Pfam" id="PF02631"/>
    </source>
</evidence>
<evidence type="ECO:0000256" key="4">
    <source>
        <dbReference type="ARBA" id="ARBA00022490"/>
    </source>
</evidence>
<organism evidence="8 9">
    <name type="scientific">Lunatimonas lonarensis</name>
    <dbReference type="NCBI Taxonomy" id="1232681"/>
    <lineage>
        <taxon>Bacteria</taxon>
        <taxon>Pseudomonadati</taxon>
        <taxon>Bacteroidota</taxon>
        <taxon>Cytophagia</taxon>
        <taxon>Cytophagales</taxon>
        <taxon>Cyclobacteriaceae</taxon>
    </lineage>
</organism>
<comment type="caution">
    <text evidence="8">The sequence shown here is derived from an EMBL/GenBank/DDBJ whole genome shotgun (WGS) entry which is preliminary data.</text>
</comment>
<comment type="subcellular location">
    <subcellularLocation>
        <location evidence="1 5">Cytoplasm</location>
    </subcellularLocation>
</comment>
<evidence type="ECO:0000256" key="5">
    <source>
        <dbReference type="HAMAP-Rule" id="MF_01114"/>
    </source>
</evidence>
<feature type="domain" description="RecX second three-helical" evidence="6">
    <location>
        <begin position="68"/>
        <end position="107"/>
    </location>
</feature>
<feature type="domain" description="RecX third three-helical" evidence="7">
    <location>
        <begin position="115"/>
        <end position="160"/>
    </location>
</feature>
<accession>R7ZS38</accession>
<comment type="function">
    <text evidence="5">Modulates RecA activity.</text>
</comment>
<dbReference type="InterPro" id="IPR036388">
    <property type="entry name" value="WH-like_DNA-bd_sf"/>
</dbReference>
<sequence length="169" mass="19753">MSLSEKENLGQLDGAKPDAPLVWEKITAYCAYQDRCIMEVRGKLEDLGVEGDTITSLVEKLVEQGFVDEKRFVEAFVRGRFLIKKWGRVRIRQELKLRGISEDLVREGISWIEPDQYIEVLNSLADRKWQATKESDTFLKKGKVQRFLLFRGFEYDLVRESLDRITTQF</sequence>
<evidence type="ECO:0000256" key="2">
    <source>
        <dbReference type="ARBA" id="ARBA00009695"/>
    </source>
</evidence>
<dbReference type="PANTHER" id="PTHR33602">
    <property type="entry name" value="REGULATORY PROTEIN RECX FAMILY PROTEIN"/>
    <property type="match status" value="1"/>
</dbReference>
<dbReference type="OrthoDB" id="1523826at2"/>
<comment type="similarity">
    <text evidence="2 5">Belongs to the RecX family.</text>
</comment>
<name>R7ZS38_9BACT</name>
<protein>
    <recommendedName>
        <fullName evidence="3 5">Regulatory protein RecX</fullName>
    </recommendedName>
</protein>
<dbReference type="GO" id="GO:0006282">
    <property type="term" value="P:regulation of DNA repair"/>
    <property type="evidence" value="ECO:0007669"/>
    <property type="project" value="UniProtKB-UniRule"/>
</dbReference>
<gene>
    <name evidence="5" type="primary">recX</name>
    <name evidence="8" type="ORF">ADIS_2685</name>
</gene>
<dbReference type="PANTHER" id="PTHR33602:SF1">
    <property type="entry name" value="REGULATORY PROTEIN RECX FAMILY PROTEIN"/>
    <property type="match status" value="1"/>
</dbReference>
<proteinExistence type="inferred from homology"/>